<dbReference type="SUPFAM" id="SSF50978">
    <property type="entry name" value="WD40 repeat-like"/>
    <property type="match status" value="1"/>
</dbReference>
<reference evidence="3" key="1">
    <citation type="submission" date="2022-11" db="EMBL/GenBank/DDBJ databases">
        <authorList>
            <person name="Petersen C."/>
        </authorList>
    </citation>
    <scope>NUCLEOTIDE SEQUENCE</scope>
    <source>
        <strain evidence="3">IBT 30069</strain>
    </source>
</reference>
<evidence type="ECO:0000313" key="3">
    <source>
        <dbReference type="EMBL" id="KAJ5113223.1"/>
    </source>
</evidence>
<dbReference type="InterPro" id="IPR019417">
    <property type="entry name" value="DUF2415"/>
</dbReference>
<evidence type="ECO:0000256" key="1">
    <source>
        <dbReference type="SAM" id="MobiDB-lite"/>
    </source>
</evidence>
<dbReference type="PANTHER" id="PTHR43991">
    <property type="entry name" value="WD REPEAT PROTEIN (AFU_ORTHOLOGUE AFUA_8G05640)-RELATED"/>
    <property type="match status" value="1"/>
</dbReference>
<feature type="compositionally biased region" description="Basic and acidic residues" evidence="1">
    <location>
        <begin position="665"/>
        <end position="676"/>
    </location>
</feature>
<feature type="compositionally biased region" description="Low complexity" evidence="1">
    <location>
        <begin position="557"/>
        <end position="568"/>
    </location>
</feature>
<dbReference type="EMBL" id="JAPQKH010000002">
    <property type="protein sequence ID" value="KAJ5113223.1"/>
    <property type="molecule type" value="Genomic_DNA"/>
</dbReference>
<feature type="compositionally biased region" description="Basic and acidic residues" evidence="1">
    <location>
        <begin position="422"/>
        <end position="440"/>
    </location>
</feature>
<sequence>MTSDSLSHRPTESLVLPNKRRFFPFRIPNFHPQLRHYISTADPDRIYVVVDRIVYAIHISTQKRESIAVLPFEPRCLAAGHGWIAVGGPDNGECAFIRIDERGLQVHDESSPLHTSSDVDSALPLDLDPPSGLHSPGTPGSDTGLPRRSGRRTLPELVIHKFGGSIVNSATIHRFPNNGEGTCHEDVMILSNNDKTVTVYSLTRSKVLKSFIHTTCMNYATVSPDKTILAAVGDENQVYFYRILREWRSTSAEAGGKLARWDWEVLPCIEMDIGMRQEDACCFTIAFSPSSHLCAIGSQSGVITVLDVEVIRKYDGGEDFDENAVLYQFLASRPCQEGGAVRCLTFSPEPWDLLVWLEGQGRAGVADVRQVFTRRQLLRLDLDDPALQEFHLEPVEDESDGQLVDDDDPILPPPPAPRLRIHGTDSPHERDAGESERSSLRENLAQGLSERERLIMEFLNTARWTSRLEEGLTERPERPARTSVHPHPAARSRQHGATDQANRNSRATPLPHSYDAPDNVRDGDDDLFLPPPPPPVPRLSHINRSGATERSYHARRQSSVVLSQGSRSSEAETSSHDRQPSVTVSWTTSPSELQSTSSDIASRGGDPDIASHEDSSSSRAPEASGSPIAPSLMMDPIMRSEALARLRSPRSSSTPRQTERPQSTTERRYDTSRLSAHEIRANLAAERLRRHRLVPGETQSRSSHDREQRHRQQLLGFEQAHSPRWIRNIINDLPDRSLIHGNGAIEPDATAGVGWGADGRTLYVATVEGIFEFQLNVHDRRTFPSFSYR</sequence>
<dbReference type="Pfam" id="PF10313">
    <property type="entry name" value="DUF2415"/>
    <property type="match status" value="1"/>
</dbReference>
<evidence type="ECO:0000313" key="4">
    <source>
        <dbReference type="Proteomes" id="UP001149165"/>
    </source>
</evidence>
<feature type="region of interest" description="Disordered" evidence="1">
    <location>
        <begin position="645"/>
        <end position="676"/>
    </location>
</feature>
<feature type="compositionally biased region" description="Low complexity" evidence="1">
    <location>
        <begin position="617"/>
        <end position="627"/>
    </location>
</feature>
<feature type="region of interest" description="Disordered" evidence="1">
    <location>
        <begin position="469"/>
        <end position="633"/>
    </location>
</feature>
<feature type="compositionally biased region" description="Basic and acidic residues" evidence="1">
    <location>
        <begin position="469"/>
        <end position="480"/>
    </location>
</feature>
<dbReference type="PANTHER" id="PTHR43991:SF9">
    <property type="entry name" value="DUF2415 DOMAIN-CONTAINING PROTEIN"/>
    <property type="match status" value="1"/>
</dbReference>
<dbReference type="Gene3D" id="2.130.10.10">
    <property type="entry name" value="YVTN repeat-like/Quinoprotein amine dehydrogenase"/>
    <property type="match status" value="1"/>
</dbReference>
<feature type="compositionally biased region" description="Polar residues" evidence="1">
    <location>
        <begin position="495"/>
        <end position="507"/>
    </location>
</feature>
<feature type="region of interest" description="Disordered" evidence="1">
    <location>
        <begin position="394"/>
        <end position="444"/>
    </location>
</feature>
<gene>
    <name evidence="3" type="ORF">N7456_001757</name>
</gene>
<reference evidence="3" key="2">
    <citation type="journal article" date="2023" name="IMA Fungus">
        <title>Comparative genomic study of the Penicillium genus elucidates a diverse pangenome and 15 lateral gene transfer events.</title>
        <authorList>
            <person name="Petersen C."/>
            <person name="Sorensen T."/>
            <person name="Nielsen M.R."/>
            <person name="Sondergaard T.E."/>
            <person name="Sorensen J.L."/>
            <person name="Fitzpatrick D.A."/>
            <person name="Frisvad J.C."/>
            <person name="Nielsen K.L."/>
        </authorList>
    </citation>
    <scope>NUCLEOTIDE SEQUENCE</scope>
    <source>
        <strain evidence="3">IBT 30069</strain>
    </source>
</reference>
<protein>
    <recommendedName>
        <fullName evidence="2">DUF2415 domain-containing protein</fullName>
    </recommendedName>
</protein>
<organism evidence="3 4">
    <name type="scientific">Penicillium angulare</name>
    <dbReference type="NCBI Taxonomy" id="116970"/>
    <lineage>
        <taxon>Eukaryota</taxon>
        <taxon>Fungi</taxon>
        <taxon>Dikarya</taxon>
        <taxon>Ascomycota</taxon>
        <taxon>Pezizomycotina</taxon>
        <taxon>Eurotiomycetes</taxon>
        <taxon>Eurotiomycetidae</taxon>
        <taxon>Eurotiales</taxon>
        <taxon>Aspergillaceae</taxon>
        <taxon>Penicillium</taxon>
    </lineage>
</organism>
<dbReference type="Proteomes" id="UP001149165">
    <property type="component" value="Unassembled WGS sequence"/>
</dbReference>
<feature type="domain" description="DUF2415" evidence="2">
    <location>
        <begin position="339"/>
        <end position="378"/>
    </location>
</feature>
<comment type="caution">
    <text evidence="3">The sequence shown here is derived from an EMBL/GenBank/DDBJ whole genome shotgun (WGS) entry which is preliminary data.</text>
</comment>
<feature type="compositionally biased region" description="Low complexity" evidence="1">
    <location>
        <begin position="580"/>
        <end position="591"/>
    </location>
</feature>
<dbReference type="InterPro" id="IPR015943">
    <property type="entry name" value="WD40/YVTN_repeat-like_dom_sf"/>
</dbReference>
<dbReference type="InterPro" id="IPR036322">
    <property type="entry name" value="WD40_repeat_dom_sf"/>
</dbReference>
<name>A0A9W9G7B5_9EURO</name>
<accession>A0A9W9G7B5</accession>
<keyword evidence="4" id="KW-1185">Reference proteome</keyword>
<feature type="compositionally biased region" description="Low complexity" evidence="1">
    <location>
        <begin position="645"/>
        <end position="656"/>
    </location>
</feature>
<feature type="compositionally biased region" description="Basic and acidic residues" evidence="1">
    <location>
        <begin position="569"/>
        <end position="579"/>
    </location>
</feature>
<proteinExistence type="predicted"/>
<dbReference type="AlphaFoldDB" id="A0A9W9G7B5"/>
<dbReference type="OrthoDB" id="418169at2759"/>
<feature type="region of interest" description="Disordered" evidence="1">
    <location>
        <begin position="107"/>
        <end position="149"/>
    </location>
</feature>
<evidence type="ECO:0000259" key="2">
    <source>
        <dbReference type="Pfam" id="PF10313"/>
    </source>
</evidence>
<feature type="compositionally biased region" description="Acidic residues" evidence="1">
    <location>
        <begin position="395"/>
        <end position="409"/>
    </location>
</feature>
<feature type="compositionally biased region" description="Basic and acidic residues" evidence="1">
    <location>
        <begin position="605"/>
        <end position="616"/>
    </location>
</feature>